<dbReference type="InterPro" id="IPR031307">
    <property type="entry name" value="Ninja_fam"/>
</dbReference>
<dbReference type="AlphaFoldDB" id="A0A6I9UIW0"/>
<evidence type="ECO:0000313" key="8">
    <source>
        <dbReference type="Proteomes" id="UP000504604"/>
    </source>
</evidence>
<dbReference type="GO" id="GO:0005634">
    <property type="term" value="C:nucleus"/>
    <property type="evidence" value="ECO:0007669"/>
    <property type="project" value="UniProtKB-SubCell"/>
</dbReference>
<dbReference type="PANTHER" id="PTHR31413:SF46">
    <property type="entry name" value="NINJA-FAMILY PROTEIN AFP1"/>
    <property type="match status" value="1"/>
</dbReference>
<evidence type="ECO:0000313" key="9">
    <source>
        <dbReference type="RefSeq" id="XP_011101763.1"/>
    </source>
</evidence>
<proteinExistence type="inferred from homology"/>
<feature type="region of interest" description="Disordered" evidence="5">
    <location>
        <begin position="164"/>
        <end position="194"/>
    </location>
</feature>
<dbReference type="FunCoup" id="A0A6I9UIW0">
    <property type="interactions" value="371"/>
</dbReference>
<evidence type="ECO:0000256" key="2">
    <source>
        <dbReference type="ARBA" id="ARBA00006081"/>
    </source>
</evidence>
<dbReference type="KEGG" id="sind:105179819"/>
<dbReference type="InterPro" id="IPR012463">
    <property type="entry name" value="Ninja_motif"/>
</dbReference>
<feature type="compositionally biased region" description="Basic and acidic residues" evidence="5">
    <location>
        <begin position="174"/>
        <end position="184"/>
    </location>
</feature>
<dbReference type="InterPro" id="IPR032308">
    <property type="entry name" value="TDBD"/>
</dbReference>
<evidence type="ECO:0000259" key="7">
    <source>
        <dbReference type="Pfam" id="PF16135"/>
    </source>
</evidence>
<accession>A0A6I9UIW0</accession>
<feature type="domain" description="Ethylene-responsive binding factor-associated repression" evidence="6">
    <location>
        <begin position="83"/>
        <end position="117"/>
    </location>
</feature>
<feature type="compositionally biased region" description="Basic and acidic residues" evidence="5">
    <location>
        <begin position="342"/>
        <end position="356"/>
    </location>
</feature>
<reference evidence="9" key="1">
    <citation type="submission" date="2025-08" db="UniProtKB">
        <authorList>
            <consortium name="RefSeq"/>
        </authorList>
    </citation>
    <scope>IDENTIFICATION</scope>
</reference>
<dbReference type="Pfam" id="PF16136">
    <property type="entry name" value="NLS_NINJA_AFP"/>
    <property type="match status" value="1"/>
</dbReference>
<organism evidence="8 9">
    <name type="scientific">Sesamum indicum</name>
    <name type="common">Oriental sesame</name>
    <name type="synonym">Sesamum orientale</name>
    <dbReference type="NCBI Taxonomy" id="4182"/>
    <lineage>
        <taxon>Eukaryota</taxon>
        <taxon>Viridiplantae</taxon>
        <taxon>Streptophyta</taxon>
        <taxon>Embryophyta</taxon>
        <taxon>Tracheophyta</taxon>
        <taxon>Spermatophyta</taxon>
        <taxon>Magnoliopsida</taxon>
        <taxon>eudicotyledons</taxon>
        <taxon>Gunneridae</taxon>
        <taxon>Pentapetalae</taxon>
        <taxon>asterids</taxon>
        <taxon>lamiids</taxon>
        <taxon>Lamiales</taxon>
        <taxon>Pedaliaceae</taxon>
        <taxon>Sesamum</taxon>
    </lineage>
</organism>
<dbReference type="GO" id="GO:0045892">
    <property type="term" value="P:negative regulation of DNA-templated transcription"/>
    <property type="evidence" value="ECO:0007669"/>
    <property type="project" value="TreeGrafter"/>
</dbReference>
<dbReference type="GeneID" id="105179819"/>
<evidence type="ECO:0000256" key="1">
    <source>
        <dbReference type="ARBA" id="ARBA00004123"/>
    </source>
</evidence>
<name>A0A6I9UIW0_SESIN</name>
<evidence type="ECO:0000259" key="6">
    <source>
        <dbReference type="Pfam" id="PF07897"/>
    </source>
</evidence>
<dbReference type="GO" id="GO:0007165">
    <property type="term" value="P:signal transduction"/>
    <property type="evidence" value="ECO:0007669"/>
    <property type="project" value="InterPro"/>
</dbReference>
<feature type="compositionally biased region" description="Polar residues" evidence="5">
    <location>
        <begin position="292"/>
        <end position="305"/>
    </location>
</feature>
<dbReference type="InterPro" id="IPR032310">
    <property type="entry name" value="NLS_NINJA_AFP-like"/>
</dbReference>
<dbReference type="PANTHER" id="PTHR31413">
    <property type="entry name" value="AFP HOMOLOG 2"/>
    <property type="match status" value="1"/>
</dbReference>
<keyword evidence="8" id="KW-1185">Reference proteome</keyword>
<feature type="compositionally biased region" description="Low complexity" evidence="5">
    <location>
        <begin position="271"/>
        <end position="287"/>
    </location>
</feature>
<comment type="function">
    <text evidence="4">Acts as a negative regulator of abscisic acid (ABA) response.</text>
</comment>
<evidence type="ECO:0000256" key="5">
    <source>
        <dbReference type="SAM" id="MobiDB-lite"/>
    </source>
</evidence>
<dbReference type="RefSeq" id="XP_011101763.1">
    <property type="nucleotide sequence ID" value="XM_011103461.2"/>
</dbReference>
<feature type="domain" description="Tify" evidence="7">
    <location>
        <begin position="394"/>
        <end position="427"/>
    </location>
</feature>
<keyword evidence="3 4" id="KW-0539">Nucleus</keyword>
<evidence type="ECO:0000256" key="3">
    <source>
        <dbReference type="ARBA" id="ARBA00023242"/>
    </source>
</evidence>
<dbReference type="Proteomes" id="UP000504604">
    <property type="component" value="Unplaced"/>
</dbReference>
<comment type="subcellular location">
    <subcellularLocation>
        <location evidence="1 4">Nucleus</location>
    </subcellularLocation>
</comment>
<gene>
    <name evidence="9" type="primary">LOC105179819</name>
</gene>
<feature type="compositionally biased region" description="Basic and acidic residues" evidence="5">
    <location>
        <begin position="323"/>
        <end position="332"/>
    </location>
</feature>
<dbReference type="Pfam" id="PF16135">
    <property type="entry name" value="TDBD"/>
    <property type="match status" value="1"/>
</dbReference>
<feature type="compositionally biased region" description="Low complexity" evidence="5">
    <location>
        <begin position="306"/>
        <end position="319"/>
    </location>
</feature>
<dbReference type="OrthoDB" id="667358at2759"/>
<feature type="region of interest" description="Disordered" evidence="5">
    <location>
        <begin position="266"/>
        <end position="373"/>
    </location>
</feature>
<dbReference type="Pfam" id="PF07897">
    <property type="entry name" value="EAR"/>
    <property type="match status" value="1"/>
</dbReference>
<sequence>MGCLNMHINIHVVEVDAWIVYLGAGFFLCPMGDGEDSKKKNIVRTTEMENLSLDISANSRLSRDLLQRFMGTASEYEEAVKEEEDEEIELNLGLSLGGRFGVDKSSQKLVRSSSVASCLPVVRDDNDFVAPAPVVYSGLARTSSLPVETEEEWRKRKELQTLRRMEAKRRRSEKQRNLRNDKEGGGNAGGTLSLEERKEIEVNLRERLDREKSLSKRAGSSLRSQFGLSSWAAAAASQAILRSGIDAALAKGKGSYVGSSGGIQGLGQPASQGSVESKGGSSSSVSDLESKTLQGSSSELSPASIQSLQEGGSQELGSSGTRGIDKRTREQTSRMTGSETDSPSKRPEASRTRGKEVGTNSMEDMPCVFTKGDGPNGRRVDGILYKYGKGEEVRIMCVCHGNFHSPAEFVKHAGGTDVDHPLKHIVVNPNSSSLL</sequence>
<dbReference type="InParanoid" id="A0A6I9UIW0"/>
<protein>
    <recommendedName>
        <fullName evidence="4">Ninja-family protein</fullName>
    </recommendedName>
    <alternativeName>
        <fullName evidence="4">ABI-binding protein</fullName>
    </alternativeName>
</protein>
<evidence type="ECO:0000256" key="4">
    <source>
        <dbReference type="RuleBase" id="RU369029"/>
    </source>
</evidence>
<dbReference type="GO" id="GO:0009737">
    <property type="term" value="P:response to abscisic acid"/>
    <property type="evidence" value="ECO:0007669"/>
    <property type="project" value="TreeGrafter"/>
</dbReference>
<comment type="similarity">
    <text evidence="2 4">Belongs to the Ninja family.</text>
</comment>